<dbReference type="EMBL" id="FQ790278">
    <property type="protein sequence ID" value="CCD45430.1"/>
    <property type="molecule type" value="Genomic_DNA"/>
</dbReference>
<evidence type="ECO:0000313" key="2">
    <source>
        <dbReference type="Proteomes" id="UP000008177"/>
    </source>
</evidence>
<name>G2XY93_BOTF4</name>
<dbReference type="HOGENOM" id="CLU_3106052_0_0_1"/>
<protein>
    <submittedName>
        <fullName evidence="1">Uncharacterized protein</fullName>
    </submittedName>
</protein>
<dbReference type="InParanoid" id="G2XY93"/>
<dbReference type="Proteomes" id="UP000008177">
    <property type="component" value="Unplaced contigs"/>
</dbReference>
<reference evidence="2" key="1">
    <citation type="journal article" date="2011" name="PLoS Genet.">
        <title>Genomic analysis of the necrotrophic fungal pathogens Sclerotinia sclerotiorum and Botrytis cinerea.</title>
        <authorList>
            <person name="Amselem J."/>
            <person name="Cuomo C.A."/>
            <person name="van Kan J.A."/>
            <person name="Viaud M."/>
            <person name="Benito E.P."/>
            <person name="Couloux A."/>
            <person name="Coutinho P.M."/>
            <person name="de Vries R.P."/>
            <person name="Dyer P.S."/>
            <person name="Fillinger S."/>
            <person name="Fournier E."/>
            <person name="Gout L."/>
            <person name="Hahn M."/>
            <person name="Kohn L."/>
            <person name="Lapalu N."/>
            <person name="Plummer K.M."/>
            <person name="Pradier J.M."/>
            <person name="Quevillon E."/>
            <person name="Sharon A."/>
            <person name="Simon A."/>
            <person name="ten Have A."/>
            <person name="Tudzynski B."/>
            <person name="Tudzynski P."/>
            <person name="Wincker P."/>
            <person name="Andrew M."/>
            <person name="Anthouard V."/>
            <person name="Beever R.E."/>
            <person name="Beffa R."/>
            <person name="Benoit I."/>
            <person name="Bouzid O."/>
            <person name="Brault B."/>
            <person name="Chen Z."/>
            <person name="Choquer M."/>
            <person name="Collemare J."/>
            <person name="Cotton P."/>
            <person name="Danchin E.G."/>
            <person name="Da Silva C."/>
            <person name="Gautier A."/>
            <person name="Giraud C."/>
            <person name="Giraud T."/>
            <person name="Gonzalez C."/>
            <person name="Grossetete S."/>
            <person name="Guldener U."/>
            <person name="Henrissat B."/>
            <person name="Howlett B.J."/>
            <person name="Kodira C."/>
            <person name="Kretschmer M."/>
            <person name="Lappartient A."/>
            <person name="Leroch M."/>
            <person name="Levis C."/>
            <person name="Mauceli E."/>
            <person name="Neuveglise C."/>
            <person name="Oeser B."/>
            <person name="Pearson M."/>
            <person name="Poulain J."/>
            <person name="Poussereau N."/>
            <person name="Quesneville H."/>
            <person name="Rascle C."/>
            <person name="Schumacher J."/>
            <person name="Segurens B."/>
            <person name="Sexton A."/>
            <person name="Silva E."/>
            <person name="Sirven C."/>
            <person name="Soanes D.M."/>
            <person name="Talbot N.J."/>
            <person name="Templeton M."/>
            <person name="Yandava C."/>
            <person name="Yarden O."/>
            <person name="Zeng Q."/>
            <person name="Rollins J.A."/>
            <person name="Lebrun M.H."/>
            <person name="Dickman M."/>
        </authorList>
    </citation>
    <scope>NUCLEOTIDE SEQUENCE [LARGE SCALE GENOMIC DNA]</scope>
    <source>
        <strain evidence="2">T4</strain>
    </source>
</reference>
<gene>
    <name evidence="1" type="ORF">BofuT4_uP044480.1</name>
</gene>
<proteinExistence type="predicted"/>
<dbReference type="AlphaFoldDB" id="G2XY93"/>
<organism evidence="1 2">
    <name type="scientific">Botryotinia fuckeliana (strain T4)</name>
    <name type="common">Noble rot fungus</name>
    <name type="synonym">Botrytis cinerea</name>
    <dbReference type="NCBI Taxonomy" id="999810"/>
    <lineage>
        <taxon>Eukaryota</taxon>
        <taxon>Fungi</taxon>
        <taxon>Dikarya</taxon>
        <taxon>Ascomycota</taxon>
        <taxon>Pezizomycotina</taxon>
        <taxon>Leotiomycetes</taxon>
        <taxon>Helotiales</taxon>
        <taxon>Sclerotiniaceae</taxon>
        <taxon>Botrytis</taxon>
    </lineage>
</organism>
<evidence type="ECO:0000313" key="1">
    <source>
        <dbReference type="EMBL" id="CCD45430.1"/>
    </source>
</evidence>
<sequence>MPLMMRMIYPEKSSSLLVGDTVEGLCTSNDLKADGQEVTNSYENQHIIEPT</sequence>
<accession>G2XY93</accession>